<reference evidence="2" key="1">
    <citation type="submission" date="2021-01" db="EMBL/GenBank/DDBJ databases">
        <title>Phytophthora aleatoria, a newly-described species from Pinus radiata is distinct from Phytophthora cactorum isolates based on comparative genomics.</title>
        <authorList>
            <person name="Mcdougal R."/>
            <person name="Panda P."/>
            <person name="Williams N."/>
            <person name="Studholme D.J."/>
        </authorList>
    </citation>
    <scope>NUCLEOTIDE SEQUENCE</scope>
    <source>
        <strain evidence="2">NZFS 4037</strain>
    </source>
</reference>
<protein>
    <submittedName>
        <fullName evidence="2">Uncharacterized protein</fullName>
    </submittedName>
</protein>
<evidence type="ECO:0000256" key="1">
    <source>
        <dbReference type="SAM" id="Phobius"/>
    </source>
</evidence>
<dbReference type="Proteomes" id="UP000709295">
    <property type="component" value="Unassembled WGS sequence"/>
</dbReference>
<accession>A0A8J5IIN3</accession>
<keyword evidence="1" id="KW-0472">Membrane</keyword>
<keyword evidence="3" id="KW-1185">Reference proteome</keyword>
<keyword evidence="1" id="KW-1133">Transmembrane helix</keyword>
<dbReference type="AlphaFoldDB" id="A0A8J5IIN3"/>
<dbReference type="EMBL" id="JAENGY010002154">
    <property type="protein sequence ID" value="KAG6945248.1"/>
    <property type="molecule type" value="Genomic_DNA"/>
</dbReference>
<feature type="non-terminal residue" evidence="2">
    <location>
        <position position="67"/>
    </location>
</feature>
<name>A0A8J5IIN3_9STRA</name>
<proteinExistence type="predicted"/>
<gene>
    <name evidence="2" type="ORF">JG688_00016657</name>
</gene>
<sequence length="67" mass="7463">MDGQQRDRHFAVWIPAIATFLLLVVLIDKRTVTTFGGEDAVVKYFRSKEGVDTEEMNGGDSTSTSVR</sequence>
<keyword evidence="1" id="KW-0812">Transmembrane</keyword>
<evidence type="ECO:0000313" key="2">
    <source>
        <dbReference type="EMBL" id="KAG6945248.1"/>
    </source>
</evidence>
<evidence type="ECO:0000313" key="3">
    <source>
        <dbReference type="Proteomes" id="UP000709295"/>
    </source>
</evidence>
<comment type="caution">
    <text evidence="2">The sequence shown here is derived from an EMBL/GenBank/DDBJ whole genome shotgun (WGS) entry which is preliminary data.</text>
</comment>
<feature type="transmembrane region" description="Helical" evidence="1">
    <location>
        <begin position="10"/>
        <end position="27"/>
    </location>
</feature>
<organism evidence="2 3">
    <name type="scientific">Phytophthora aleatoria</name>
    <dbReference type="NCBI Taxonomy" id="2496075"/>
    <lineage>
        <taxon>Eukaryota</taxon>
        <taxon>Sar</taxon>
        <taxon>Stramenopiles</taxon>
        <taxon>Oomycota</taxon>
        <taxon>Peronosporomycetes</taxon>
        <taxon>Peronosporales</taxon>
        <taxon>Peronosporaceae</taxon>
        <taxon>Phytophthora</taxon>
    </lineage>
</organism>